<organism evidence="1 2">
    <name type="scientific">Protopolystoma xenopodis</name>
    <dbReference type="NCBI Taxonomy" id="117903"/>
    <lineage>
        <taxon>Eukaryota</taxon>
        <taxon>Metazoa</taxon>
        <taxon>Spiralia</taxon>
        <taxon>Lophotrochozoa</taxon>
        <taxon>Platyhelminthes</taxon>
        <taxon>Monogenea</taxon>
        <taxon>Polyopisthocotylea</taxon>
        <taxon>Polystomatidea</taxon>
        <taxon>Polystomatidae</taxon>
        <taxon>Protopolystoma</taxon>
    </lineage>
</organism>
<evidence type="ECO:0000313" key="2">
    <source>
        <dbReference type="Proteomes" id="UP000784294"/>
    </source>
</evidence>
<gene>
    <name evidence="1" type="ORF">PXEA_LOCUS21794</name>
</gene>
<protein>
    <submittedName>
        <fullName evidence="1">Uncharacterized protein</fullName>
    </submittedName>
</protein>
<sequence>MADHDASVLVGPTDFEMMVLRGSKKRNAETRSSVFLLFLKELSLETIYEQLVGARACYRSAAHDDVPLFFSQ</sequence>
<evidence type="ECO:0000313" key="1">
    <source>
        <dbReference type="EMBL" id="VEL28354.1"/>
    </source>
</evidence>
<dbReference type="EMBL" id="CAAALY010094424">
    <property type="protein sequence ID" value="VEL28354.1"/>
    <property type="molecule type" value="Genomic_DNA"/>
</dbReference>
<comment type="caution">
    <text evidence="1">The sequence shown here is derived from an EMBL/GenBank/DDBJ whole genome shotgun (WGS) entry which is preliminary data.</text>
</comment>
<dbReference type="AlphaFoldDB" id="A0A448X551"/>
<proteinExistence type="predicted"/>
<name>A0A448X551_9PLAT</name>
<dbReference type="Proteomes" id="UP000784294">
    <property type="component" value="Unassembled WGS sequence"/>
</dbReference>
<reference evidence="1" key="1">
    <citation type="submission" date="2018-11" db="EMBL/GenBank/DDBJ databases">
        <authorList>
            <consortium name="Pathogen Informatics"/>
        </authorList>
    </citation>
    <scope>NUCLEOTIDE SEQUENCE</scope>
</reference>
<accession>A0A448X551</accession>
<keyword evidence="2" id="KW-1185">Reference proteome</keyword>